<keyword evidence="4 8" id="KW-1003">Cell membrane</keyword>
<keyword evidence="7 8" id="KW-0472">Membrane</keyword>
<dbReference type="PANTHER" id="PTHR46494:SF1">
    <property type="entry name" value="CORA FAMILY METAL ION TRANSPORTER (EUROFUNG)"/>
    <property type="match status" value="1"/>
</dbReference>
<dbReference type="GO" id="GO:0005886">
    <property type="term" value="C:plasma membrane"/>
    <property type="evidence" value="ECO:0007669"/>
    <property type="project" value="UniProtKB-SubCell"/>
</dbReference>
<evidence type="ECO:0000313" key="9">
    <source>
        <dbReference type="EMBL" id="QUL99147.1"/>
    </source>
</evidence>
<evidence type="ECO:0000256" key="5">
    <source>
        <dbReference type="ARBA" id="ARBA00022692"/>
    </source>
</evidence>
<dbReference type="SUPFAM" id="SSF143865">
    <property type="entry name" value="CorA soluble domain-like"/>
    <property type="match status" value="1"/>
</dbReference>
<dbReference type="InterPro" id="IPR045863">
    <property type="entry name" value="CorA_TM1_TM2"/>
</dbReference>
<protein>
    <recommendedName>
        <fullName evidence="8">Magnesium transport protein CorA</fullName>
    </recommendedName>
</protein>
<comment type="function">
    <text evidence="8">Mediates influx of magnesium ions.</text>
</comment>
<dbReference type="Gene3D" id="3.30.460.20">
    <property type="entry name" value="CorA soluble domain-like"/>
    <property type="match status" value="1"/>
</dbReference>
<evidence type="ECO:0000256" key="6">
    <source>
        <dbReference type="ARBA" id="ARBA00022989"/>
    </source>
</evidence>
<accession>A0AAT9LDP7</accession>
<feature type="transmembrane region" description="Helical" evidence="8">
    <location>
        <begin position="301"/>
        <end position="321"/>
    </location>
</feature>
<dbReference type="InterPro" id="IPR002523">
    <property type="entry name" value="MgTranspt_CorA/ZnTranspt_ZntB"/>
</dbReference>
<dbReference type="AlphaFoldDB" id="A0AAT9LDP7"/>
<comment type="subcellular location">
    <subcellularLocation>
        <location evidence="1">Cell membrane</location>
        <topology evidence="1">Multi-pass membrane protein</topology>
    </subcellularLocation>
    <subcellularLocation>
        <location evidence="8">Membrane</location>
        <topology evidence="8">Multi-pass membrane protein</topology>
    </subcellularLocation>
</comment>
<proteinExistence type="inferred from homology"/>
<dbReference type="Gene3D" id="1.20.58.340">
    <property type="entry name" value="Magnesium transport protein CorA, transmembrane region"/>
    <property type="match status" value="2"/>
</dbReference>
<dbReference type="Pfam" id="PF01544">
    <property type="entry name" value="CorA"/>
    <property type="match status" value="1"/>
</dbReference>
<evidence type="ECO:0000256" key="8">
    <source>
        <dbReference type="RuleBase" id="RU362010"/>
    </source>
</evidence>
<name>A0AAT9LDP7_9FIRM</name>
<dbReference type="SUPFAM" id="SSF144083">
    <property type="entry name" value="Magnesium transport protein CorA, transmembrane region"/>
    <property type="match status" value="1"/>
</dbReference>
<dbReference type="GO" id="GO:0050897">
    <property type="term" value="F:cobalt ion binding"/>
    <property type="evidence" value="ECO:0007669"/>
    <property type="project" value="TreeGrafter"/>
</dbReference>
<dbReference type="InterPro" id="IPR004488">
    <property type="entry name" value="Mg/Co-transport_prot_CorA"/>
</dbReference>
<dbReference type="PANTHER" id="PTHR46494">
    <property type="entry name" value="CORA FAMILY METAL ION TRANSPORTER (EUROFUNG)"/>
    <property type="match status" value="1"/>
</dbReference>
<evidence type="ECO:0000256" key="3">
    <source>
        <dbReference type="ARBA" id="ARBA00022448"/>
    </source>
</evidence>
<dbReference type="GO" id="GO:0000287">
    <property type="term" value="F:magnesium ion binding"/>
    <property type="evidence" value="ECO:0007669"/>
    <property type="project" value="TreeGrafter"/>
</dbReference>
<feature type="transmembrane region" description="Helical" evidence="8">
    <location>
        <begin position="269"/>
        <end position="289"/>
    </location>
</feature>
<organism evidence="9">
    <name type="scientific">Candidatus Fermentithermobacillus carboniphilus</name>
    <dbReference type="NCBI Taxonomy" id="3085328"/>
    <lineage>
        <taxon>Bacteria</taxon>
        <taxon>Bacillati</taxon>
        <taxon>Bacillota</taxon>
        <taxon>Candidatus Fermentithermobacillia</taxon>
        <taxon>Candidatus Fermentithermobacillales</taxon>
        <taxon>Candidatus Fermentithermobacillaceae</taxon>
        <taxon>Candidatus Fermentithermobacillus</taxon>
    </lineage>
</organism>
<gene>
    <name evidence="8 9" type="primary">corA</name>
    <name evidence="9" type="ORF">IMF26_03520</name>
</gene>
<evidence type="ECO:0000256" key="1">
    <source>
        <dbReference type="ARBA" id="ARBA00004651"/>
    </source>
</evidence>
<comment type="similarity">
    <text evidence="2 8">Belongs to the CorA metal ion transporter (MIT) (TC 1.A.35) family.</text>
</comment>
<keyword evidence="5 8" id="KW-0812">Transmembrane</keyword>
<dbReference type="InterPro" id="IPR045861">
    <property type="entry name" value="CorA_cytoplasmic_dom"/>
</dbReference>
<reference evidence="9" key="2">
    <citation type="journal article" date="2023" name="Biology">
        <title>Prokaryotic Life Associated with Coal-Fire Gas Vents Revealed by Metagenomics.</title>
        <authorList>
            <person name="Kadnikov V.V."/>
            <person name="Mardanov A.V."/>
            <person name="Beletsky A.V."/>
            <person name="Karnachuk O.V."/>
            <person name="Ravin N.V."/>
        </authorList>
    </citation>
    <scope>NUCLEOTIDE SEQUENCE</scope>
    <source>
        <strain evidence="9">Bu02</strain>
    </source>
</reference>
<keyword evidence="8" id="KW-0406">Ion transport</keyword>
<evidence type="ECO:0000256" key="7">
    <source>
        <dbReference type="ARBA" id="ARBA00023136"/>
    </source>
</evidence>
<sequence length="327" mass="38374">MDKLAVRVIYAFGERIECGTGLDERTRISDALSRGSKIWVDLEAPDQNEVAILSEVFHFHPLAIEDCLHRLQRPKVDEYPGYLFVVLHTVKDRVERRIYEPEEFDIFISENYVVTFHKGKVAALHSLLAECESDRFPPFRSTGFLFQRIMRTLVDEYFPVLDRIESRLEFIEQLVFQRPSQKLMAEAFALRRDLIRIRKSLSPAREVLNALLRRDQPFMTQDDRAYFLDVYDHVLRLFDYVDNLHDLLSNALEAYLSSMSNKLNEIMKVLTMISTVMMPLTLVAGIYGMNFAYMPELGWKYGYPMSLGIMVVITLIMVWYFRRKGWL</sequence>
<dbReference type="CDD" id="cd12822">
    <property type="entry name" value="TmCorA-like"/>
    <property type="match status" value="1"/>
</dbReference>
<dbReference type="KEGG" id="fcz:IMF26_03520"/>
<evidence type="ECO:0000256" key="2">
    <source>
        <dbReference type="ARBA" id="ARBA00009765"/>
    </source>
</evidence>
<dbReference type="NCBIfam" id="TIGR00383">
    <property type="entry name" value="corA"/>
    <property type="match status" value="1"/>
</dbReference>
<keyword evidence="8" id="KW-0460">Magnesium</keyword>
<keyword evidence="6 8" id="KW-1133">Transmembrane helix</keyword>
<dbReference type="GO" id="GO:0015095">
    <property type="term" value="F:magnesium ion transmembrane transporter activity"/>
    <property type="evidence" value="ECO:0007669"/>
    <property type="project" value="UniProtKB-UniRule"/>
</dbReference>
<dbReference type="EMBL" id="CP062796">
    <property type="protein sequence ID" value="QUL99147.1"/>
    <property type="molecule type" value="Genomic_DNA"/>
</dbReference>
<dbReference type="FunFam" id="1.20.58.340:FF:000012">
    <property type="entry name" value="Magnesium transport protein CorA"/>
    <property type="match status" value="1"/>
</dbReference>
<evidence type="ECO:0000256" key="4">
    <source>
        <dbReference type="ARBA" id="ARBA00022475"/>
    </source>
</evidence>
<reference evidence="9" key="1">
    <citation type="submission" date="2020-10" db="EMBL/GenBank/DDBJ databases">
        <authorList>
            <person name="Kadnikov V."/>
            <person name="Beletsky A.V."/>
            <person name="Mardanov A.V."/>
            <person name="Karnachuk O.V."/>
            <person name="Ravin N.V."/>
        </authorList>
    </citation>
    <scope>NUCLEOTIDE SEQUENCE</scope>
    <source>
        <strain evidence="9">Bu02</strain>
    </source>
</reference>
<dbReference type="GO" id="GO:0015087">
    <property type="term" value="F:cobalt ion transmembrane transporter activity"/>
    <property type="evidence" value="ECO:0007669"/>
    <property type="project" value="UniProtKB-UniRule"/>
</dbReference>
<keyword evidence="3 8" id="KW-0813">Transport</keyword>